<feature type="non-terminal residue" evidence="2">
    <location>
        <position position="1"/>
    </location>
</feature>
<feature type="region of interest" description="Disordered" evidence="1">
    <location>
        <begin position="781"/>
        <end position="812"/>
    </location>
</feature>
<evidence type="ECO:0000256" key="1">
    <source>
        <dbReference type="SAM" id="MobiDB-lite"/>
    </source>
</evidence>
<accession>A0A9P6RLV1</accession>
<protein>
    <submittedName>
        <fullName evidence="2">Uncharacterized protein</fullName>
    </submittedName>
</protein>
<evidence type="ECO:0000313" key="3">
    <source>
        <dbReference type="Proteomes" id="UP000738325"/>
    </source>
</evidence>
<proteinExistence type="predicted"/>
<reference evidence="2" key="1">
    <citation type="journal article" date="2020" name="Fungal Divers.">
        <title>Resolving the Mortierellaceae phylogeny through synthesis of multi-gene phylogenetics and phylogenomics.</title>
        <authorList>
            <person name="Vandepol N."/>
            <person name="Liber J."/>
            <person name="Desiro A."/>
            <person name="Na H."/>
            <person name="Kennedy M."/>
            <person name="Barry K."/>
            <person name="Grigoriev I.V."/>
            <person name="Miller A.N."/>
            <person name="O'Donnell K."/>
            <person name="Stajich J.E."/>
            <person name="Bonito G."/>
        </authorList>
    </citation>
    <scope>NUCLEOTIDE SEQUENCE</scope>
    <source>
        <strain evidence="2">REB-010B</strain>
    </source>
</reference>
<gene>
    <name evidence="2" type="ORF">BGZ99_004404</name>
</gene>
<feature type="compositionally biased region" description="Basic and acidic residues" evidence="1">
    <location>
        <begin position="781"/>
        <end position="801"/>
    </location>
</feature>
<name>A0A9P6RLV1_9FUNG</name>
<evidence type="ECO:0000313" key="2">
    <source>
        <dbReference type="EMBL" id="KAG0320632.1"/>
    </source>
</evidence>
<dbReference type="Proteomes" id="UP000738325">
    <property type="component" value="Unassembled WGS sequence"/>
</dbReference>
<dbReference type="SUPFAM" id="SSF52047">
    <property type="entry name" value="RNI-like"/>
    <property type="match status" value="1"/>
</dbReference>
<dbReference type="InterPro" id="IPR032675">
    <property type="entry name" value="LRR_dom_sf"/>
</dbReference>
<organism evidence="2 3">
    <name type="scientific">Dissophora globulifera</name>
    <dbReference type="NCBI Taxonomy" id="979702"/>
    <lineage>
        <taxon>Eukaryota</taxon>
        <taxon>Fungi</taxon>
        <taxon>Fungi incertae sedis</taxon>
        <taxon>Mucoromycota</taxon>
        <taxon>Mortierellomycotina</taxon>
        <taxon>Mortierellomycetes</taxon>
        <taxon>Mortierellales</taxon>
        <taxon>Mortierellaceae</taxon>
        <taxon>Dissophora</taxon>
    </lineage>
</organism>
<dbReference type="OrthoDB" id="2330886at2759"/>
<sequence length="986" mass="113619">LEREDGRDAKLVDAALRTFGLRFTEDVVKIPSMRRFLKPAAAIEPTSQEQSARNTNTMNYIRDDLEVIESTQSRIDVDEVVEELGSWGYPMTVDYSRYLTNLSGYDWKINLIPLNTVLRLRKIPTEIDNSWPYHPDDVNDIIPAEEDNGQGLSDTINETTVDVTLTVAMTVSSSVGPAEESGDDDGDDDAEHSLEQQSEDSYQWSLAHAVESMLLHYNFDCITSFTFHMVKATSYLALAPKMAKLQRLRLDREKTMPDTHINNTVLFIQRNQAAFPWKPRLDLEFLYEWHIFDDEERDEDDGENPHYFAALDLSVVEGRQLSRTRKLRERFFHYMKYLITLYEAVGRPRAIFVGKLPLFYEHSQGIDLDGLLDFDDWMMDRIDHGEGPAMEAFFRRCKSLRELKLRVDSHTLFSWAAAAAMHATGSNPSTLGILAPKPCTSTTSSISSTSLIHGYPHQSSSTGILKHLQTLKLYTQNPYRFAIHALNDAMVAFADSLRHVKLECVHPYQNPQITTAAEAALYRNPALMRRARRSLRLYTVPWANTIGDWPRPLPQLQSLTIHLSRIGSVDIGSLDQCSNLRELEIRYGDVKQCELRPGDIDVVIGTDQEETELPSDIESVRQLMDTRYQQADFNFALFPKWNLPKLRILVLVNLPALRFDFASLETMPNLVELRLKVDKTWGDERFLIDLQTVHDFRSLQSAAWEQKRAQYERFVFKRWTHPALKTLTIEGAPATMFYLDWLKGCPSLERLTLKFEGPCHYLRQRPFFLGSETEQESINHIDSYHGHDGGTEKDKSINRDGDNEDLNGEDKHDNTPFWSSKLIELELRGPWIMSEEDLFKLLTIYAPFLKTFHVDRLTDNTSLSGYTFLEAFRRADEIHAKYAIARRELEEMDKCSGNMGGNPDKFKDVRIPGQALTSVEANYSISKRDRRDRPPLGLVLIKRWEISEFQDRGFRVYKLNNQVLVLRADRDCFDLEMGEDARKRYD</sequence>
<keyword evidence="3" id="KW-1185">Reference proteome</keyword>
<dbReference type="EMBL" id="JAAAIP010000275">
    <property type="protein sequence ID" value="KAG0320632.1"/>
    <property type="molecule type" value="Genomic_DNA"/>
</dbReference>
<feature type="region of interest" description="Disordered" evidence="1">
    <location>
        <begin position="173"/>
        <end position="199"/>
    </location>
</feature>
<dbReference type="Gene3D" id="3.80.10.10">
    <property type="entry name" value="Ribonuclease Inhibitor"/>
    <property type="match status" value="1"/>
</dbReference>
<feature type="compositionally biased region" description="Acidic residues" evidence="1">
    <location>
        <begin position="180"/>
        <end position="190"/>
    </location>
</feature>
<comment type="caution">
    <text evidence="2">The sequence shown here is derived from an EMBL/GenBank/DDBJ whole genome shotgun (WGS) entry which is preliminary data.</text>
</comment>
<dbReference type="AlphaFoldDB" id="A0A9P6RLV1"/>